<protein>
    <submittedName>
        <fullName evidence="1">Uncharacterized protein</fullName>
    </submittedName>
</protein>
<proteinExistence type="predicted"/>
<organism evidence="1">
    <name type="scientific">Arundo donax</name>
    <name type="common">Giant reed</name>
    <name type="synonym">Donax arundinaceus</name>
    <dbReference type="NCBI Taxonomy" id="35708"/>
    <lineage>
        <taxon>Eukaryota</taxon>
        <taxon>Viridiplantae</taxon>
        <taxon>Streptophyta</taxon>
        <taxon>Embryophyta</taxon>
        <taxon>Tracheophyta</taxon>
        <taxon>Spermatophyta</taxon>
        <taxon>Magnoliopsida</taxon>
        <taxon>Liliopsida</taxon>
        <taxon>Poales</taxon>
        <taxon>Poaceae</taxon>
        <taxon>PACMAD clade</taxon>
        <taxon>Arundinoideae</taxon>
        <taxon>Arundineae</taxon>
        <taxon>Arundo</taxon>
    </lineage>
</organism>
<name>A0A0A8Z6S8_ARUDO</name>
<dbReference type="EMBL" id="GBRH01262811">
    <property type="protein sequence ID" value="JAD35084.1"/>
    <property type="molecule type" value="Transcribed_RNA"/>
</dbReference>
<reference evidence="1" key="2">
    <citation type="journal article" date="2015" name="Data Brief">
        <title>Shoot transcriptome of the giant reed, Arundo donax.</title>
        <authorList>
            <person name="Barrero R.A."/>
            <person name="Guerrero F.D."/>
            <person name="Moolhuijzen P."/>
            <person name="Goolsby J.A."/>
            <person name="Tidwell J."/>
            <person name="Bellgard S.E."/>
            <person name="Bellgard M.I."/>
        </authorList>
    </citation>
    <scope>NUCLEOTIDE SEQUENCE</scope>
    <source>
        <tissue evidence="1">Shoot tissue taken approximately 20 cm above the soil surface</tissue>
    </source>
</reference>
<evidence type="ECO:0000313" key="1">
    <source>
        <dbReference type="EMBL" id="JAD35084.1"/>
    </source>
</evidence>
<accession>A0A0A8Z6S8</accession>
<reference evidence="1" key="1">
    <citation type="submission" date="2014-09" db="EMBL/GenBank/DDBJ databases">
        <authorList>
            <person name="Magalhaes I.L.F."/>
            <person name="Oliveira U."/>
            <person name="Santos F.R."/>
            <person name="Vidigal T.H.D.A."/>
            <person name="Brescovit A.D."/>
            <person name="Santos A.J."/>
        </authorList>
    </citation>
    <scope>NUCLEOTIDE SEQUENCE</scope>
    <source>
        <tissue evidence="1">Shoot tissue taken approximately 20 cm above the soil surface</tissue>
    </source>
</reference>
<sequence>MELKEWKKGNP</sequence>